<keyword evidence="2" id="KW-0472">Membrane</keyword>
<sequence>MPTQIKTGGDPSMFETVKKHGEAIDTHEQIIEAHEKSIDELKTNFRKLEENDKKQTEKLDLLSSQMSNVVLQNTELKSTILQSSQTQQEFFRDTMSKQWELIKARDDSKEADRKRVHEISLSEHALKKSNAEKRWELLGKVVVSGGIFYLIIESILRMVGGQ</sequence>
<proteinExistence type="predicted"/>
<keyword evidence="2" id="KW-0812">Transmembrane</keyword>
<keyword evidence="1" id="KW-0175">Coiled coil</keyword>
<comment type="caution">
    <text evidence="3">The sequence shown here is derived from an EMBL/GenBank/DDBJ whole genome shotgun (WGS) entry which is preliminary data.</text>
</comment>
<keyword evidence="4" id="KW-1185">Reference proteome</keyword>
<dbReference type="Proteomes" id="UP000030437">
    <property type="component" value="Unassembled WGS sequence"/>
</dbReference>
<dbReference type="eggNOG" id="ENOG502ZVZM">
    <property type="taxonomic scope" value="Bacteria"/>
</dbReference>
<protein>
    <submittedName>
        <fullName evidence="3">Uncharacterized protein</fullName>
    </submittedName>
</protein>
<reference evidence="3 4" key="1">
    <citation type="submission" date="2014-02" db="EMBL/GenBank/DDBJ databases">
        <title>Draft genome sequence of Lysinibacillus odysseyi NBRC 100172.</title>
        <authorList>
            <person name="Zhang F."/>
            <person name="Wang G."/>
            <person name="Zhang L."/>
        </authorList>
    </citation>
    <scope>NUCLEOTIDE SEQUENCE [LARGE SCALE GENOMIC DNA]</scope>
    <source>
        <strain evidence="3 4">NBRC 100172</strain>
    </source>
</reference>
<evidence type="ECO:0000313" key="3">
    <source>
        <dbReference type="EMBL" id="KGR86395.1"/>
    </source>
</evidence>
<accession>A0A0A3ISF9</accession>
<evidence type="ECO:0000256" key="1">
    <source>
        <dbReference type="SAM" id="Coils"/>
    </source>
</evidence>
<name>A0A0A3ISF9_9BACI</name>
<evidence type="ECO:0000256" key="2">
    <source>
        <dbReference type="SAM" id="Phobius"/>
    </source>
</evidence>
<keyword evidence="2" id="KW-1133">Transmembrane helix</keyword>
<dbReference type="AlphaFoldDB" id="A0A0A3ISF9"/>
<gene>
    <name evidence="3" type="ORF">CD32_05755</name>
</gene>
<dbReference type="RefSeq" id="WP_036152215.1">
    <property type="nucleotide sequence ID" value="NZ_AVCX01000014.1"/>
</dbReference>
<organism evidence="3 4">
    <name type="scientific">Lysinibacillus odysseyi 34hs-1 = NBRC 100172</name>
    <dbReference type="NCBI Taxonomy" id="1220589"/>
    <lineage>
        <taxon>Bacteria</taxon>
        <taxon>Bacillati</taxon>
        <taxon>Bacillota</taxon>
        <taxon>Bacilli</taxon>
        <taxon>Bacillales</taxon>
        <taxon>Bacillaceae</taxon>
        <taxon>Lysinibacillus</taxon>
    </lineage>
</organism>
<evidence type="ECO:0000313" key="4">
    <source>
        <dbReference type="Proteomes" id="UP000030437"/>
    </source>
</evidence>
<feature type="coiled-coil region" evidence="1">
    <location>
        <begin position="24"/>
        <end position="58"/>
    </location>
</feature>
<feature type="transmembrane region" description="Helical" evidence="2">
    <location>
        <begin position="137"/>
        <end position="156"/>
    </location>
</feature>
<dbReference type="EMBL" id="JPVP01000051">
    <property type="protein sequence ID" value="KGR86395.1"/>
    <property type="molecule type" value="Genomic_DNA"/>
</dbReference>
<dbReference type="OrthoDB" id="2974784at2"/>